<reference evidence="8 9" key="2">
    <citation type="journal article" date="2012" name="BMC Genomics">
        <title>The genome of Pelobacter carbinolicus reveals surprising metabolic capabilities and physiological features.</title>
        <authorList>
            <person name="Aklujkar M."/>
            <person name="Haveman S.A."/>
            <person name="Didonato R.Jr."/>
            <person name="Chertkov O."/>
            <person name="Han C.S."/>
            <person name="Land M.L."/>
            <person name="Brown P."/>
            <person name="Lovley D.R."/>
        </authorList>
    </citation>
    <scope>NUCLEOTIDE SEQUENCE [LARGE SCALE GENOMIC DNA]</scope>
    <source>
        <strain evidence="9">DSM 2380 / NBRC 103641 / GraBd1</strain>
    </source>
</reference>
<dbReference type="InterPro" id="IPR016181">
    <property type="entry name" value="Acyl_CoA_acyltransferase"/>
</dbReference>
<dbReference type="GO" id="GO:0071555">
    <property type="term" value="P:cell wall organization"/>
    <property type="evidence" value="ECO:0007669"/>
    <property type="project" value="UniProtKB-KW"/>
</dbReference>
<reference evidence="9" key="1">
    <citation type="submission" date="2005-10" db="EMBL/GenBank/DDBJ databases">
        <title>Complete sequence of Pelobacter carbinolicus DSM 2380.</title>
        <authorList>
            <person name="Copeland A."/>
            <person name="Lucas S."/>
            <person name="Lapidus A."/>
            <person name="Barry K."/>
            <person name="Detter J.C."/>
            <person name="Glavina T."/>
            <person name="Hammon N."/>
            <person name="Israni S."/>
            <person name="Pitluck S."/>
            <person name="Chertkov O."/>
            <person name="Schmutz J."/>
            <person name="Larimer F."/>
            <person name="Land M."/>
            <person name="Kyrpides N."/>
            <person name="Ivanova N."/>
            <person name="Richardson P."/>
        </authorList>
    </citation>
    <scope>NUCLEOTIDE SEQUENCE [LARGE SCALE GENOMIC DNA]</scope>
    <source>
        <strain evidence="9">DSM 2380 / NBRC 103641 / GraBd1</strain>
    </source>
</reference>
<dbReference type="AlphaFoldDB" id="Q3A4D3"/>
<evidence type="ECO:0000256" key="6">
    <source>
        <dbReference type="ARBA" id="ARBA00023316"/>
    </source>
</evidence>
<dbReference type="GO" id="GO:0016755">
    <property type="term" value="F:aminoacyltransferase activity"/>
    <property type="evidence" value="ECO:0007669"/>
    <property type="project" value="InterPro"/>
</dbReference>
<evidence type="ECO:0000313" key="8">
    <source>
        <dbReference type="EMBL" id="ABA88774.1"/>
    </source>
</evidence>
<dbReference type="OrthoDB" id="9785911at2"/>
<accession>Q3A4D3</accession>
<proteinExistence type="inferred from homology"/>
<evidence type="ECO:0000256" key="2">
    <source>
        <dbReference type="ARBA" id="ARBA00022679"/>
    </source>
</evidence>
<dbReference type="GO" id="GO:0009252">
    <property type="term" value="P:peptidoglycan biosynthetic process"/>
    <property type="evidence" value="ECO:0007669"/>
    <property type="project" value="UniProtKB-KW"/>
</dbReference>
<dbReference type="Pfam" id="PF13480">
    <property type="entry name" value="Acetyltransf_6"/>
    <property type="match status" value="1"/>
</dbReference>
<dbReference type="GO" id="GO:0008360">
    <property type="term" value="P:regulation of cell shape"/>
    <property type="evidence" value="ECO:0007669"/>
    <property type="project" value="UniProtKB-KW"/>
</dbReference>
<feature type="domain" description="BioF2-like acetyltransferase" evidence="7">
    <location>
        <begin position="158"/>
        <end position="288"/>
    </location>
</feature>
<dbReference type="STRING" id="338963.Pcar_1528"/>
<keyword evidence="9" id="KW-1185">Reference proteome</keyword>
<name>Q3A4D3_SYNC1</name>
<dbReference type="eggNOG" id="COG2348">
    <property type="taxonomic scope" value="Bacteria"/>
</dbReference>
<comment type="similarity">
    <text evidence="1">Belongs to the FemABX family.</text>
</comment>
<organism evidence="8 9">
    <name type="scientific">Syntrophotalea carbinolica (strain DSM 2380 / NBRC 103641 / GraBd1)</name>
    <name type="common">Pelobacter carbinolicus</name>
    <dbReference type="NCBI Taxonomy" id="338963"/>
    <lineage>
        <taxon>Bacteria</taxon>
        <taxon>Pseudomonadati</taxon>
        <taxon>Thermodesulfobacteriota</taxon>
        <taxon>Desulfuromonadia</taxon>
        <taxon>Desulfuromonadales</taxon>
        <taxon>Syntrophotaleaceae</taxon>
        <taxon>Syntrophotalea</taxon>
    </lineage>
</organism>
<dbReference type="InterPro" id="IPR038740">
    <property type="entry name" value="BioF2-like_GNAT_dom"/>
</dbReference>
<evidence type="ECO:0000259" key="7">
    <source>
        <dbReference type="Pfam" id="PF13480"/>
    </source>
</evidence>
<keyword evidence="4" id="KW-0573">Peptidoglycan synthesis</keyword>
<keyword evidence="6" id="KW-0961">Cell wall biogenesis/degradation</keyword>
<dbReference type="PANTHER" id="PTHR36174:SF1">
    <property type="entry name" value="LIPID II:GLYCINE GLYCYLTRANSFERASE"/>
    <property type="match status" value="1"/>
</dbReference>
<dbReference type="HOGENOM" id="CLU_055609_0_0_7"/>
<dbReference type="SUPFAM" id="SSF55729">
    <property type="entry name" value="Acyl-CoA N-acyltransferases (Nat)"/>
    <property type="match status" value="1"/>
</dbReference>
<keyword evidence="2" id="KW-0808">Transferase</keyword>
<dbReference type="PROSITE" id="PS51191">
    <property type="entry name" value="FEMABX"/>
    <property type="match status" value="1"/>
</dbReference>
<protein>
    <recommendedName>
        <fullName evidence="7">BioF2-like acetyltransferase domain-containing protein</fullName>
    </recommendedName>
</protein>
<sequence length="354" mass="40062">MMGTFLDPGDNRWRDFLRGVRHDVYHLPGYVALAARCEGGRPIAFHASDGEDAMLVPLLLRRVPQGLCRGDELWDAVSPYGYASPLFTRPDSSEVCRRLMETFIGAACDQGLVTLFLRMHPLLDGPLQVLSGMGTLVEHGNTVSIDLRQSPDELSRDMSTNHRRGIRKLCKAGFHAVLDVWEYLPDFVRIYRQTMARVGAEVFYFFKESYFEDLRTFLEAHLHLCCVLSPDGKVAAAGLFTLVDGILEYHLGGSRDDYLDFAPSKIMFAFMRNWGQRQGERLFHLGGGLGGRNDSLFAFKAGFSSRLTPFHTFRLVLNQNLYSSLCASWEKRSGMPMFGIDFFPAYRKIEKTDT</sequence>
<dbReference type="RefSeq" id="WP_011341257.1">
    <property type="nucleotide sequence ID" value="NC_007498.2"/>
</dbReference>
<gene>
    <name evidence="8" type="ordered locus">Pcar_1528</name>
</gene>
<keyword evidence="5" id="KW-0012">Acyltransferase</keyword>
<dbReference type="Proteomes" id="UP000002534">
    <property type="component" value="Chromosome"/>
</dbReference>
<dbReference type="EMBL" id="CP000142">
    <property type="protein sequence ID" value="ABA88774.1"/>
    <property type="molecule type" value="Genomic_DNA"/>
</dbReference>
<keyword evidence="3" id="KW-0133">Cell shape</keyword>
<evidence type="ECO:0000256" key="4">
    <source>
        <dbReference type="ARBA" id="ARBA00022984"/>
    </source>
</evidence>
<dbReference type="KEGG" id="pca:Pcar_1528"/>
<evidence type="ECO:0000256" key="5">
    <source>
        <dbReference type="ARBA" id="ARBA00023315"/>
    </source>
</evidence>
<dbReference type="InterPro" id="IPR003447">
    <property type="entry name" value="FEMABX"/>
</dbReference>
<evidence type="ECO:0000313" key="9">
    <source>
        <dbReference type="Proteomes" id="UP000002534"/>
    </source>
</evidence>
<dbReference type="Gene3D" id="3.40.630.30">
    <property type="match status" value="1"/>
</dbReference>
<evidence type="ECO:0000256" key="3">
    <source>
        <dbReference type="ARBA" id="ARBA00022960"/>
    </source>
</evidence>
<dbReference type="PANTHER" id="PTHR36174">
    <property type="entry name" value="LIPID II:GLYCINE GLYCYLTRANSFERASE"/>
    <property type="match status" value="1"/>
</dbReference>
<dbReference type="InterPro" id="IPR050644">
    <property type="entry name" value="PG_Glycine_Bridge_Synth"/>
</dbReference>
<evidence type="ECO:0000256" key="1">
    <source>
        <dbReference type="ARBA" id="ARBA00009943"/>
    </source>
</evidence>